<proteinExistence type="predicted"/>
<evidence type="ECO:0000313" key="3">
    <source>
        <dbReference type="Proteomes" id="UP000313359"/>
    </source>
</evidence>
<dbReference type="OrthoDB" id="2754478at2759"/>
<feature type="region of interest" description="Disordered" evidence="1">
    <location>
        <begin position="290"/>
        <end position="339"/>
    </location>
</feature>
<feature type="compositionally biased region" description="Polar residues" evidence="1">
    <location>
        <begin position="204"/>
        <end position="219"/>
    </location>
</feature>
<feature type="region of interest" description="Disordered" evidence="1">
    <location>
        <begin position="176"/>
        <end position="219"/>
    </location>
</feature>
<gene>
    <name evidence="2" type="ORF">L227DRAFT_551416</name>
</gene>
<organism evidence="2 3">
    <name type="scientific">Lentinus tigrinus ALCF2SS1-6</name>
    <dbReference type="NCBI Taxonomy" id="1328759"/>
    <lineage>
        <taxon>Eukaryota</taxon>
        <taxon>Fungi</taxon>
        <taxon>Dikarya</taxon>
        <taxon>Basidiomycota</taxon>
        <taxon>Agaricomycotina</taxon>
        <taxon>Agaricomycetes</taxon>
        <taxon>Polyporales</taxon>
        <taxon>Polyporaceae</taxon>
        <taxon>Lentinus</taxon>
    </lineage>
</organism>
<accession>A0A5C2S369</accession>
<dbReference type="Proteomes" id="UP000313359">
    <property type="component" value="Unassembled WGS sequence"/>
</dbReference>
<evidence type="ECO:0000256" key="1">
    <source>
        <dbReference type="SAM" id="MobiDB-lite"/>
    </source>
</evidence>
<evidence type="ECO:0000313" key="2">
    <source>
        <dbReference type="EMBL" id="RPD57918.1"/>
    </source>
</evidence>
<name>A0A5C2S369_9APHY</name>
<dbReference type="EMBL" id="ML122278">
    <property type="protein sequence ID" value="RPD57918.1"/>
    <property type="molecule type" value="Genomic_DNA"/>
</dbReference>
<sequence>MASDNKLLAPLPRHYAVICLLPVEMVQHLKDPVAMLAAETMSLKKYLVLLDTIRELPMPGWPWFRYGLNPIATSLRLEDPQRFITSDMAVPIYPNTSHPTGRSPVHPATPFPFSNCYHWINYEIVVRVKAVEGGWDHSHAISIGNPQFRSVEKAFNNDWVLISRLLEERHTADSTGNVAGTLDDAGNPASPSPYFRGIPGETHSGAQDTDNASSTFDSNAASSTSITDFFGDDVDPHAAELLPLVDLWLEVTEHVGEDTIQDPQGLFQERDAIALIILDARKRIAERKAAERKARIQQPHIDPASSSPVSADGAALQSELQKRSPTSSKPEVGLGNGQKRSASYRKTFARILRKMRALICWRPKA</sequence>
<reference evidence="2" key="1">
    <citation type="journal article" date="2018" name="Genome Biol. Evol.">
        <title>Genomics and development of Lentinus tigrinus, a white-rot wood-decaying mushroom with dimorphic fruiting bodies.</title>
        <authorList>
            <person name="Wu B."/>
            <person name="Xu Z."/>
            <person name="Knudson A."/>
            <person name="Carlson A."/>
            <person name="Chen N."/>
            <person name="Kovaka S."/>
            <person name="LaButti K."/>
            <person name="Lipzen A."/>
            <person name="Pennachio C."/>
            <person name="Riley R."/>
            <person name="Schakwitz W."/>
            <person name="Umezawa K."/>
            <person name="Ohm R.A."/>
            <person name="Grigoriev I.V."/>
            <person name="Nagy L.G."/>
            <person name="Gibbons J."/>
            <person name="Hibbett D."/>
        </authorList>
    </citation>
    <scope>NUCLEOTIDE SEQUENCE [LARGE SCALE GENOMIC DNA]</scope>
    <source>
        <strain evidence="2">ALCF2SS1-6</strain>
    </source>
</reference>
<dbReference type="AlphaFoldDB" id="A0A5C2S369"/>
<protein>
    <submittedName>
        <fullName evidence="2">Uncharacterized protein</fullName>
    </submittedName>
</protein>
<keyword evidence="3" id="KW-1185">Reference proteome</keyword>